<name>A0A0F9MGQ8_9ZZZZ</name>
<accession>A0A0F9MGQ8</accession>
<gene>
    <name evidence="1" type="ORF">LCGC14_1386350</name>
</gene>
<dbReference type="AlphaFoldDB" id="A0A0F9MGQ8"/>
<comment type="caution">
    <text evidence="1">The sequence shown here is derived from an EMBL/GenBank/DDBJ whole genome shotgun (WGS) entry which is preliminary data.</text>
</comment>
<evidence type="ECO:0000313" key="1">
    <source>
        <dbReference type="EMBL" id="KKM75825.1"/>
    </source>
</evidence>
<proteinExistence type="predicted"/>
<sequence length="80" mass="9311">MVTPKFKVGDVLKPIVDDTGLLKAHVIEVQIQSCSWNAQIFYHCRLHTKPYKDAPASVTCKYIVFNEIELEEWRDMKSKE</sequence>
<organism evidence="1">
    <name type="scientific">marine sediment metagenome</name>
    <dbReference type="NCBI Taxonomy" id="412755"/>
    <lineage>
        <taxon>unclassified sequences</taxon>
        <taxon>metagenomes</taxon>
        <taxon>ecological metagenomes</taxon>
    </lineage>
</organism>
<reference evidence="1" key="1">
    <citation type="journal article" date="2015" name="Nature">
        <title>Complex archaea that bridge the gap between prokaryotes and eukaryotes.</title>
        <authorList>
            <person name="Spang A."/>
            <person name="Saw J.H."/>
            <person name="Jorgensen S.L."/>
            <person name="Zaremba-Niedzwiedzka K."/>
            <person name="Martijn J."/>
            <person name="Lind A.E."/>
            <person name="van Eijk R."/>
            <person name="Schleper C."/>
            <person name="Guy L."/>
            <person name="Ettema T.J."/>
        </authorList>
    </citation>
    <scope>NUCLEOTIDE SEQUENCE</scope>
</reference>
<dbReference type="EMBL" id="LAZR01008907">
    <property type="protein sequence ID" value="KKM75825.1"/>
    <property type="molecule type" value="Genomic_DNA"/>
</dbReference>
<protein>
    <submittedName>
        <fullName evidence="1">Uncharacterized protein</fullName>
    </submittedName>
</protein>